<dbReference type="GO" id="GO:0005524">
    <property type="term" value="F:ATP binding"/>
    <property type="evidence" value="ECO:0007669"/>
    <property type="project" value="UniProtKB-KW"/>
</dbReference>
<accession>A0A369L917</accession>
<dbReference type="RefSeq" id="WP_114616418.1">
    <property type="nucleotide sequence ID" value="NZ_PPTO01000028.1"/>
</dbReference>
<dbReference type="Gene3D" id="2.40.100.10">
    <property type="entry name" value="Cyclophilin-like"/>
    <property type="match status" value="1"/>
</dbReference>
<dbReference type="PANTHER" id="PTHR43309:SF5">
    <property type="entry name" value="5-OXOPROLINASE SUBUNIT C"/>
    <property type="match status" value="1"/>
</dbReference>
<keyword evidence="3" id="KW-0067">ATP-binding</keyword>
<dbReference type="InterPro" id="IPR003778">
    <property type="entry name" value="CT_A_B"/>
</dbReference>
<gene>
    <name evidence="5" type="ORF">C1881_10230</name>
</gene>
<sequence length="344" mass="37599">MAKFTVCVPGLLTTVQDRGRMGYAASGFSPSGVMDRRAFSLGNLLVGNAANAPAIEFAFAGPTLEFENDAVVAITGADFNPRLDEERAPMYQAFVVRAGQRLSMPAAERGVYGYLAIANGGVDVPRVMGSASTNLKCSLGGFEGRRFAFGDAVNFHDTTPNPYYDFGPNHYRNDPFYHFEYLTQEIRVVPGPQSDLFTSRGIDTFYKERYQVSAQTDRMGCRLDGPQIESSRGSDIISDGIALGSIQIPAQGTPIVMLADRQTTGGYAKIATVASVDIPLLVQRATKQYVRFKPVSVIEAQRLLVAERDYYRNVRANARGRLTLEMPCIEPNDHAGEPTMPPVE</sequence>
<evidence type="ECO:0000256" key="3">
    <source>
        <dbReference type="ARBA" id="ARBA00022840"/>
    </source>
</evidence>
<protein>
    <submittedName>
        <fullName evidence="5">KipI antagonist</fullName>
    </submittedName>
</protein>
<dbReference type="InterPro" id="IPR052708">
    <property type="entry name" value="PxpC"/>
</dbReference>
<dbReference type="EMBL" id="PPTO01000028">
    <property type="protein sequence ID" value="RDB54655.1"/>
    <property type="molecule type" value="Genomic_DNA"/>
</dbReference>
<evidence type="ECO:0000313" key="5">
    <source>
        <dbReference type="EMBL" id="RDB54655.1"/>
    </source>
</evidence>
<dbReference type="Pfam" id="PF02626">
    <property type="entry name" value="CT_A_B"/>
    <property type="match status" value="1"/>
</dbReference>
<dbReference type="GO" id="GO:0016787">
    <property type="term" value="F:hydrolase activity"/>
    <property type="evidence" value="ECO:0007669"/>
    <property type="project" value="UniProtKB-KW"/>
</dbReference>
<comment type="caution">
    <text evidence="5">The sequence shown here is derived from an EMBL/GenBank/DDBJ whole genome shotgun (WGS) entry which is preliminary data.</text>
</comment>
<dbReference type="NCBIfam" id="TIGR00724">
    <property type="entry name" value="urea_amlyse_rel"/>
    <property type="match status" value="1"/>
</dbReference>
<evidence type="ECO:0000256" key="2">
    <source>
        <dbReference type="ARBA" id="ARBA00022801"/>
    </source>
</evidence>
<evidence type="ECO:0000256" key="1">
    <source>
        <dbReference type="ARBA" id="ARBA00022741"/>
    </source>
</evidence>
<name>A0A369L917_9ACTN</name>
<proteinExistence type="predicted"/>
<dbReference type="SUPFAM" id="SSF50891">
    <property type="entry name" value="Cyclophilin-like"/>
    <property type="match status" value="1"/>
</dbReference>
<organism evidence="5 6">
    <name type="scientific">Slackia isoflavoniconvertens</name>
    <dbReference type="NCBI Taxonomy" id="572010"/>
    <lineage>
        <taxon>Bacteria</taxon>
        <taxon>Bacillati</taxon>
        <taxon>Actinomycetota</taxon>
        <taxon>Coriobacteriia</taxon>
        <taxon>Eggerthellales</taxon>
        <taxon>Eggerthellaceae</taxon>
        <taxon>Slackia</taxon>
    </lineage>
</organism>
<evidence type="ECO:0000313" key="6">
    <source>
        <dbReference type="Proteomes" id="UP000253975"/>
    </source>
</evidence>
<dbReference type="SMART" id="SM00797">
    <property type="entry name" value="AHS2"/>
    <property type="match status" value="1"/>
</dbReference>
<dbReference type="AlphaFoldDB" id="A0A369L917"/>
<reference evidence="5 6" key="1">
    <citation type="journal article" date="2018" name="Elife">
        <title>Discovery and characterization of a prevalent human gut bacterial enzyme sufficient for the inactivation of a family of plant toxins.</title>
        <authorList>
            <person name="Koppel N."/>
            <person name="Bisanz J.E."/>
            <person name="Pandelia M.E."/>
            <person name="Turnbaugh P.J."/>
            <person name="Balskus E.P."/>
        </authorList>
    </citation>
    <scope>NUCLEOTIDE SEQUENCE [LARGE SCALE GENOMIC DNA]</scope>
    <source>
        <strain evidence="5 6">OB21 GAM31</strain>
    </source>
</reference>
<keyword evidence="1" id="KW-0547">Nucleotide-binding</keyword>
<feature type="domain" description="Carboxyltransferase" evidence="4">
    <location>
        <begin position="25"/>
        <end position="310"/>
    </location>
</feature>
<evidence type="ECO:0000259" key="4">
    <source>
        <dbReference type="SMART" id="SM00797"/>
    </source>
</evidence>
<dbReference type="InterPro" id="IPR029000">
    <property type="entry name" value="Cyclophilin-like_dom_sf"/>
</dbReference>
<keyword evidence="2" id="KW-0378">Hydrolase</keyword>
<dbReference type="PANTHER" id="PTHR43309">
    <property type="entry name" value="5-OXOPROLINASE SUBUNIT C"/>
    <property type="match status" value="1"/>
</dbReference>
<dbReference type="Proteomes" id="UP000253975">
    <property type="component" value="Unassembled WGS sequence"/>
</dbReference>